<protein>
    <submittedName>
        <fullName evidence="1">Uncharacterized protein</fullName>
    </submittedName>
</protein>
<dbReference type="Proteomes" id="UP000237105">
    <property type="component" value="Unassembled WGS sequence"/>
</dbReference>
<organism evidence="1 2">
    <name type="scientific">Parasponia andersonii</name>
    <name type="common">Sponia andersonii</name>
    <dbReference type="NCBI Taxonomy" id="3476"/>
    <lineage>
        <taxon>Eukaryota</taxon>
        <taxon>Viridiplantae</taxon>
        <taxon>Streptophyta</taxon>
        <taxon>Embryophyta</taxon>
        <taxon>Tracheophyta</taxon>
        <taxon>Spermatophyta</taxon>
        <taxon>Magnoliopsida</taxon>
        <taxon>eudicotyledons</taxon>
        <taxon>Gunneridae</taxon>
        <taxon>Pentapetalae</taxon>
        <taxon>rosids</taxon>
        <taxon>fabids</taxon>
        <taxon>Rosales</taxon>
        <taxon>Cannabaceae</taxon>
        <taxon>Parasponia</taxon>
    </lineage>
</organism>
<evidence type="ECO:0000313" key="1">
    <source>
        <dbReference type="EMBL" id="PON67715.1"/>
    </source>
</evidence>
<evidence type="ECO:0000313" key="2">
    <source>
        <dbReference type="Proteomes" id="UP000237105"/>
    </source>
</evidence>
<dbReference type="AlphaFoldDB" id="A0A2P5D377"/>
<sequence>ARTRREKERGAPEFSSSGCYFGSLAPPFCMTPFRFSTDWVPYS</sequence>
<dbReference type="OrthoDB" id="10466395at2759"/>
<name>A0A2P5D377_PARAD</name>
<keyword evidence="2" id="KW-1185">Reference proteome</keyword>
<feature type="non-terminal residue" evidence="1">
    <location>
        <position position="1"/>
    </location>
</feature>
<reference evidence="2" key="1">
    <citation type="submission" date="2016-06" db="EMBL/GenBank/DDBJ databases">
        <title>Parallel loss of symbiosis genes in relatives of nitrogen-fixing non-legume Parasponia.</title>
        <authorList>
            <person name="Van Velzen R."/>
            <person name="Holmer R."/>
            <person name="Bu F."/>
            <person name="Rutten L."/>
            <person name="Van Zeijl A."/>
            <person name="Liu W."/>
            <person name="Santuari L."/>
            <person name="Cao Q."/>
            <person name="Sharma T."/>
            <person name="Shen D."/>
            <person name="Roswanjaya Y."/>
            <person name="Wardhani T."/>
            <person name="Kalhor M.S."/>
            <person name="Jansen J."/>
            <person name="Van den Hoogen J."/>
            <person name="Gungor B."/>
            <person name="Hartog M."/>
            <person name="Hontelez J."/>
            <person name="Verver J."/>
            <person name="Yang W.-C."/>
            <person name="Schijlen E."/>
            <person name="Repin R."/>
            <person name="Schilthuizen M."/>
            <person name="Schranz E."/>
            <person name="Heidstra R."/>
            <person name="Miyata K."/>
            <person name="Fedorova E."/>
            <person name="Kohlen W."/>
            <person name="Bisseling T."/>
            <person name="Smit S."/>
            <person name="Geurts R."/>
        </authorList>
    </citation>
    <scope>NUCLEOTIDE SEQUENCE [LARGE SCALE GENOMIC DNA]</scope>
    <source>
        <strain evidence="2">cv. WU1-14</strain>
    </source>
</reference>
<comment type="caution">
    <text evidence="1">The sequence shown here is derived from an EMBL/GenBank/DDBJ whole genome shotgun (WGS) entry which is preliminary data.</text>
</comment>
<gene>
    <name evidence="1" type="ORF">PanWU01x14_101390</name>
</gene>
<proteinExistence type="predicted"/>
<accession>A0A2P5D377</accession>
<dbReference type="EMBL" id="JXTB01000069">
    <property type="protein sequence ID" value="PON67715.1"/>
    <property type="molecule type" value="Genomic_DNA"/>
</dbReference>